<dbReference type="Proteomes" id="UP000505325">
    <property type="component" value="Chromosome"/>
</dbReference>
<evidence type="ECO:0000313" key="3">
    <source>
        <dbReference type="Proteomes" id="UP000505325"/>
    </source>
</evidence>
<keyword evidence="3" id="KW-1185">Reference proteome</keyword>
<protein>
    <submittedName>
        <fullName evidence="2">Uncharacterized protein</fullName>
    </submittedName>
</protein>
<evidence type="ECO:0000313" key="2">
    <source>
        <dbReference type="EMBL" id="QKJ87441.1"/>
    </source>
</evidence>
<dbReference type="AlphaFoldDB" id="A0A6M8UET0"/>
<proteinExistence type="predicted"/>
<feature type="region of interest" description="Disordered" evidence="1">
    <location>
        <begin position="57"/>
        <end position="78"/>
    </location>
</feature>
<dbReference type="EMBL" id="CP054212">
    <property type="protein sequence ID" value="QKJ87441.1"/>
    <property type="molecule type" value="Genomic_DNA"/>
</dbReference>
<name>A0A6M8UET0_9GAMM</name>
<accession>A0A6M8UET0</accession>
<gene>
    <name evidence="2" type="ORF">PMPD1_2499</name>
</gene>
<evidence type="ECO:0000256" key="1">
    <source>
        <dbReference type="SAM" id="MobiDB-lite"/>
    </source>
</evidence>
<reference evidence="2 3" key="1">
    <citation type="submission" date="2020-06" db="EMBL/GenBank/DDBJ databases">
        <title>Genome sequence of Paramixta manurensis strain PD-1.</title>
        <authorList>
            <person name="Lee C.W."/>
            <person name="Kim J."/>
        </authorList>
    </citation>
    <scope>NUCLEOTIDE SEQUENCE [LARGE SCALE GENOMIC DNA]</scope>
    <source>
        <strain evidence="2 3">PD-1</strain>
    </source>
</reference>
<sequence length="78" mass="8727">MTMTFKQKRLARKRAQAKEAKARLKAEWENSTVSLVKVRCKAMPDIRPIRPAIKCSSGLSASGSQLRTSTSRIPRGVR</sequence>
<dbReference type="KEGG" id="pmak:PMPD1_2499"/>
<feature type="compositionally biased region" description="Polar residues" evidence="1">
    <location>
        <begin position="57"/>
        <end position="72"/>
    </location>
</feature>
<organism evidence="2 3">
    <name type="scientific">Paramixta manurensis</name>
    <dbReference type="NCBI Taxonomy" id="2740817"/>
    <lineage>
        <taxon>Bacteria</taxon>
        <taxon>Pseudomonadati</taxon>
        <taxon>Pseudomonadota</taxon>
        <taxon>Gammaproteobacteria</taxon>
        <taxon>Enterobacterales</taxon>
        <taxon>Erwiniaceae</taxon>
        <taxon>Paramixta</taxon>
    </lineage>
</organism>
<dbReference type="RefSeq" id="WP_173634384.1">
    <property type="nucleotide sequence ID" value="NZ_CP054212.1"/>
</dbReference>